<evidence type="ECO:0000313" key="2">
    <source>
        <dbReference type="EMBL" id="RZI03673.1"/>
    </source>
</evidence>
<gene>
    <name evidence="2" type="ORF">EIG99_02760</name>
    <name evidence="1" type="ORF">I6J05_11290</name>
</gene>
<dbReference type="EMBL" id="RQTE01000053">
    <property type="protein sequence ID" value="RZI03673.1"/>
    <property type="molecule type" value="Genomic_DNA"/>
</dbReference>
<accession>A0A448JKZ9</accession>
<dbReference type="OrthoDB" id="7185309at2"/>
<sequence length="196" mass="22421">MKTFNFKAKLNTEEQQLRNELIQHILKNPKQAIPFEQKYQPLLEKNVLNVEGNQITCLYPFSLKPTRFKVTIPEFEQTVYTMCAIDAIGVSDTLKTPIKIEAVCAETNTPIQLSVENNDIQNLTDYPDLRVLYKDLCPDSQCSVNCCPYIQFFKDEEALEAYYAKHIGNASTISQDASYHSLTLQQAREVAQEIFA</sequence>
<dbReference type="SUPFAM" id="SSF160387">
    <property type="entry name" value="NosL/MerB-like"/>
    <property type="match status" value="1"/>
</dbReference>
<dbReference type="InterPro" id="IPR004927">
    <property type="entry name" value="MerB"/>
</dbReference>
<organism evidence="2 3">
    <name type="scientific">Staphylococcus condimenti</name>
    <dbReference type="NCBI Taxonomy" id="70255"/>
    <lineage>
        <taxon>Bacteria</taxon>
        <taxon>Bacillati</taxon>
        <taxon>Bacillota</taxon>
        <taxon>Bacilli</taxon>
        <taxon>Bacillales</taxon>
        <taxon>Staphylococcaceae</taxon>
        <taxon>Staphylococcus</taxon>
    </lineage>
</organism>
<evidence type="ECO:0000313" key="1">
    <source>
        <dbReference type="EMBL" id="QQS82469.1"/>
    </source>
</evidence>
<dbReference type="GeneID" id="93727656"/>
<protein>
    <submittedName>
        <fullName evidence="2">Uncharacterized protein</fullName>
    </submittedName>
</protein>
<reference evidence="1 4" key="2">
    <citation type="submission" date="2021-01" db="EMBL/GenBank/DDBJ databases">
        <title>FDA dAtabase for Regulatory Grade micrObial Sequences (FDA-ARGOS): Supporting development and validation of Infectious Disease Dx tests.</title>
        <authorList>
            <person name="Sproer C."/>
            <person name="Gronow S."/>
            <person name="Severitt S."/>
            <person name="Schroder I."/>
            <person name="Tallon L."/>
            <person name="Sadzewicz L."/>
            <person name="Zhao X."/>
            <person name="Boylan J."/>
            <person name="Ott S."/>
            <person name="Bowen H."/>
            <person name="Vavikolanu K."/>
            <person name="Mehta A."/>
            <person name="Aluvathingal J."/>
            <person name="Nadendla S."/>
            <person name="Lowell S."/>
            <person name="Myers T."/>
            <person name="Yan Y."/>
            <person name="Sichtig H."/>
        </authorList>
    </citation>
    <scope>NUCLEOTIDE SEQUENCE [LARGE SCALE GENOMIC DNA]</scope>
    <source>
        <strain evidence="1 4">FDAARGOS_1148</strain>
    </source>
</reference>
<dbReference type="RefSeq" id="WP_075141043.1">
    <property type="nucleotide sequence ID" value="NZ_CP015114.1"/>
</dbReference>
<name>A0A448JKZ9_9STAP</name>
<dbReference type="Gene3D" id="3.30.450.410">
    <property type="match status" value="1"/>
</dbReference>
<dbReference type="InterPro" id="IPR053717">
    <property type="entry name" value="MerB_lyase_sf"/>
</dbReference>
<reference evidence="2 3" key="1">
    <citation type="submission" date="2018-11" db="EMBL/GenBank/DDBJ databases">
        <title>Genomic profiling of Staphylococcus species from a Poultry farm system in KwaZulu-Natal, South Africa.</title>
        <authorList>
            <person name="Amoako D.G."/>
            <person name="Somboro A.M."/>
            <person name="Abia A.L.K."/>
            <person name="Bester L.A."/>
            <person name="Essack S.Y."/>
        </authorList>
    </citation>
    <scope>NUCLEOTIDE SEQUENCE [LARGE SCALE GENOMIC DNA]</scope>
    <source>
        <strain evidence="2 3">SA11</strain>
    </source>
</reference>
<dbReference type="AlphaFoldDB" id="A0A448JKZ9"/>
<evidence type="ECO:0000313" key="3">
    <source>
        <dbReference type="Proteomes" id="UP000293854"/>
    </source>
</evidence>
<dbReference type="GO" id="GO:0018836">
    <property type="term" value="F:alkylmercury lyase activity"/>
    <property type="evidence" value="ECO:0007669"/>
    <property type="project" value="InterPro"/>
</dbReference>
<proteinExistence type="predicted"/>
<keyword evidence="4" id="KW-1185">Reference proteome</keyword>
<dbReference type="EMBL" id="CP068073">
    <property type="protein sequence ID" value="QQS82469.1"/>
    <property type="molecule type" value="Genomic_DNA"/>
</dbReference>
<dbReference type="Proteomes" id="UP000293854">
    <property type="component" value="Unassembled WGS sequence"/>
</dbReference>
<dbReference type="Proteomes" id="UP000595942">
    <property type="component" value="Chromosome"/>
</dbReference>
<evidence type="ECO:0000313" key="4">
    <source>
        <dbReference type="Proteomes" id="UP000595942"/>
    </source>
</evidence>
<dbReference type="Pfam" id="PF03243">
    <property type="entry name" value="MerB"/>
    <property type="match status" value="1"/>
</dbReference>